<dbReference type="PANTHER" id="PTHR42790">
    <property type="entry name" value="AMINOTRANSFERASE"/>
    <property type="match status" value="1"/>
</dbReference>
<evidence type="ECO:0000256" key="4">
    <source>
        <dbReference type="ARBA" id="ARBA00022898"/>
    </source>
</evidence>
<name>A0A7S4NG68_9STRA</name>
<comment type="cofactor">
    <cofactor evidence="1">
        <name>pyridoxal 5'-phosphate</name>
        <dbReference type="ChEBI" id="CHEBI:597326"/>
    </cofactor>
</comment>
<evidence type="ECO:0000259" key="5">
    <source>
        <dbReference type="Pfam" id="PF00155"/>
    </source>
</evidence>
<evidence type="ECO:0000256" key="1">
    <source>
        <dbReference type="ARBA" id="ARBA00001933"/>
    </source>
</evidence>
<dbReference type="EMBL" id="HBKQ01058786">
    <property type="protein sequence ID" value="CAE2285562.1"/>
    <property type="molecule type" value="Transcribed_RNA"/>
</dbReference>
<dbReference type="GO" id="GO:1901605">
    <property type="term" value="P:alpha-amino acid metabolic process"/>
    <property type="evidence" value="ECO:0007669"/>
    <property type="project" value="TreeGrafter"/>
</dbReference>
<keyword evidence="3" id="KW-0808">Transferase</keyword>
<keyword evidence="2" id="KW-0032">Aminotransferase</keyword>
<dbReference type="GO" id="GO:0030170">
    <property type="term" value="F:pyridoxal phosphate binding"/>
    <property type="evidence" value="ECO:0007669"/>
    <property type="project" value="InterPro"/>
</dbReference>
<dbReference type="InterPro" id="IPR004839">
    <property type="entry name" value="Aminotransferase_I/II_large"/>
</dbReference>
<feature type="domain" description="Aminotransferase class I/classII large" evidence="5">
    <location>
        <begin position="129"/>
        <end position="464"/>
    </location>
</feature>
<gene>
    <name evidence="6" type="ORF">OAUR00152_LOCUS40153</name>
</gene>
<sequence>MMMRAVSSSTPALGRRASPALRQLAFPLCRATSLASEASSLRSYSSSSSRYDKIEDYKKYLSPQSAARKPSAIRKLMPLLSRPGMVSLGGGLPNPNLFPFTSLKFGVKDPTGDAAELDLSPEEVAMALQYSPTPGVPGLVKKLRSLQSWEHGRDIGPDGDYDVAVTVGSQDGLTKGFEMLLDPSSGDDELFVESPTYSGALAFLQPFGIKMTPVGSDGQGIRPEVLEDALAKSPGKGRRVLYVIPTAQNPSGSSLTNDRRRAVYELAQKHDIIILEDDPYFFLHPKRKSLDSFLSLDFDGRVLRFDSMSKLISSGIRIGFTTGPKPLMERLGYHVQATNLHNSGLSQILTQKLLDHWGEAGFDLHATRVAEFYTQRRDVLLSAAERHLSELAEWDVPEAGMFLWIKLLGGITDTTALIEEKAAAANVLFVPGQSFDPLDRPSPYVRASYSTASDEEMDLAMERLAGIVKGEIEISGAN</sequence>
<dbReference type="InterPro" id="IPR015421">
    <property type="entry name" value="PyrdxlP-dep_Trfase_major"/>
</dbReference>
<dbReference type="Pfam" id="PF00155">
    <property type="entry name" value="Aminotran_1_2"/>
    <property type="match status" value="1"/>
</dbReference>
<dbReference type="SUPFAM" id="SSF53383">
    <property type="entry name" value="PLP-dependent transferases"/>
    <property type="match status" value="1"/>
</dbReference>
<keyword evidence="4" id="KW-0663">Pyridoxal phosphate</keyword>
<proteinExistence type="predicted"/>
<protein>
    <recommendedName>
        <fullName evidence="5">Aminotransferase class I/classII large domain-containing protein</fullName>
    </recommendedName>
</protein>
<organism evidence="6">
    <name type="scientific">Odontella aurita</name>
    <dbReference type="NCBI Taxonomy" id="265563"/>
    <lineage>
        <taxon>Eukaryota</taxon>
        <taxon>Sar</taxon>
        <taxon>Stramenopiles</taxon>
        <taxon>Ochrophyta</taxon>
        <taxon>Bacillariophyta</taxon>
        <taxon>Mediophyceae</taxon>
        <taxon>Biddulphiophycidae</taxon>
        <taxon>Eupodiscales</taxon>
        <taxon>Odontellaceae</taxon>
        <taxon>Odontella</taxon>
    </lineage>
</organism>
<dbReference type="GO" id="GO:0008483">
    <property type="term" value="F:transaminase activity"/>
    <property type="evidence" value="ECO:0007669"/>
    <property type="project" value="UniProtKB-KW"/>
</dbReference>
<dbReference type="InterPro" id="IPR050859">
    <property type="entry name" value="Class-I_PLP-dep_aminotransf"/>
</dbReference>
<evidence type="ECO:0000313" key="6">
    <source>
        <dbReference type="EMBL" id="CAE2285562.1"/>
    </source>
</evidence>
<accession>A0A7S4NG68</accession>
<dbReference type="AlphaFoldDB" id="A0A7S4NG68"/>
<evidence type="ECO:0000256" key="3">
    <source>
        <dbReference type="ARBA" id="ARBA00022679"/>
    </source>
</evidence>
<evidence type="ECO:0000256" key="2">
    <source>
        <dbReference type="ARBA" id="ARBA00022576"/>
    </source>
</evidence>
<dbReference type="PANTHER" id="PTHR42790:SF19">
    <property type="entry name" value="KYNURENINE_ALPHA-AMINOADIPATE AMINOTRANSFERASE, MITOCHONDRIAL"/>
    <property type="match status" value="1"/>
</dbReference>
<dbReference type="CDD" id="cd00609">
    <property type="entry name" value="AAT_like"/>
    <property type="match status" value="1"/>
</dbReference>
<reference evidence="6" key="1">
    <citation type="submission" date="2021-01" db="EMBL/GenBank/DDBJ databases">
        <authorList>
            <person name="Corre E."/>
            <person name="Pelletier E."/>
            <person name="Niang G."/>
            <person name="Scheremetjew M."/>
            <person name="Finn R."/>
            <person name="Kale V."/>
            <person name="Holt S."/>
            <person name="Cochrane G."/>
            <person name="Meng A."/>
            <person name="Brown T."/>
            <person name="Cohen L."/>
        </authorList>
    </citation>
    <scope>NUCLEOTIDE SEQUENCE</scope>
    <source>
        <strain evidence="6">Isolate 1302-5</strain>
    </source>
</reference>
<dbReference type="Gene3D" id="3.40.640.10">
    <property type="entry name" value="Type I PLP-dependent aspartate aminotransferase-like (Major domain)"/>
    <property type="match status" value="1"/>
</dbReference>
<dbReference type="InterPro" id="IPR015424">
    <property type="entry name" value="PyrdxlP-dep_Trfase"/>
</dbReference>
<dbReference type="FunFam" id="3.90.1150.10:FF:000166">
    <property type="entry name" value="Kynurenine/alpha-aminoadipate aminotransferase, mitochondrial"/>
    <property type="match status" value="1"/>
</dbReference>